<dbReference type="EMBL" id="FTMS01000046">
    <property type="protein sequence ID" value="SIR11734.1"/>
    <property type="molecule type" value="Genomic_DNA"/>
</dbReference>
<feature type="domain" description="eCIS core" evidence="2">
    <location>
        <begin position="51"/>
        <end position="128"/>
    </location>
</feature>
<accession>A0A1N6YAY5</accession>
<name>A0A1N6YAY5_9SPIO</name>
<gene>
    <name evidence="3" type="ORF">SAMN05920897_1464</name>
</gene>
<keyword evidence="4" id="KW-1185">Reference proteome</keyword>
<dbReference type="RefSeq" id="WP_076490016.1">
    <property type="nucleotide sequence ID" value="NZ_FTMS01000046.1"/>
</dbReference>
<reference evidence="3 4" key="1">
    <citation type="submission" date="2017-01" db="EMBL/GenBank/DDBJ databases">
        <authorList>
            <person name="Mah S.A."/>
            <person name="Swanson W.J."/>
            <person name="Moy G.W."/>
            <person name="Vacquier V.D."/>
        </authorList>
    </citation>
    <scope>NUCLEOTIDE SEQUENCE [LARGE SCALE GENOMIC DNA]</scope>
    <source>
        <strain evidence="3 4">ASpG1</strain>
    </source>
</reference>
<sequence length="262" mass="29736">MPVALHKFQCLLSEAIAAYRENRDGIAGCGIERDSTKYPVIAFQDEDRVFPLETGIKEEYERRFDYDLSKVRIHTGKNADSLARSSGAAAVTLGHDIYFAHGEFRPYTAEGMKLLAHEIQHTIQHDRGERMLYREEIIELEIEAEVIASRIMDEQSRNEIKGRQIPSDPRPENAGRRTEDGEDGLPGVPMSAFRAVHGGKPLIRYIGACGEEMVLTQRQYQEGVDQAVKRVQKKLAELGEIMTEENSNRSMLRVFESLSRRV</sequence>
<feature type="compositionally biased region" description="Basic and acidic residues" evidence="1">
    <location>
        <begin position="169"/>
        <end position="179"/>
    </location>
</feature>
<evidence type="ECO:0000256" key="1">
    <source>
        <dbReference type="SAM" id="MobiDB-lite"/>
    </source>
</evidence>
<protein>
    <recommendedName>
        <fullName evidence="2">eCIS core domain-containing protein</fullName>
    </recommendedName>
</protein>
<evidence type="ECO:0000259" key="2">
    <source>
        <dbReference type="Pfam" id="PF13699"/>
    </source>
</evidence>
<dbReference type="OrthoDB" id="292792at2"/>
<dbReference type="Pfam" id="PF13699">
    <property type="entry name" value="eCIS_core"/>
    <property type="match status" value="1"/>
</dbReference>
<evidence type="ECO:0000313" key="4">
    <source>
        <dbReference type="Proteomes" id="UP000186400"/>
    </source>
</evidence>
<evidence type="ECO:0000313" key="3">
    <source>
        <dbReference type="EMBL" id="SIR11734.1"/>
    </source>
</evidence>
<organism evidence="3 4">
    <name type="scientific">Alkalispirochaeta americana</name>
    <dbReference type="NCBI Taxonomy" id="159291"/>
    <lineage>
        <taxon>Bacteria</taxon>
        <taxon>Pseudomonadati</taxon>
        <taxon>Spirochaetota</taxon>
        <taxon>Spirochaetia</taxon>
        <taxon>Spirochaetales</taxon>
        <taxon>Spirochaetaceae</taxon>
        <taxon>Alkalispirochaeta</taxon>
    </lineage>
</organism>
<proteinExistence type="predicted"/>
<dbReference type="STRING" id="159291.SAMN05920897_1464"/>
<feature type="region of interest" description="Disordered" evidence="1">
    <location>
        <begin position="157"/>
        <end position="187"/>
    </location>
</feature>
<dbReference type="AlphaFoldDB" id="A0A1N6YAY5"/>
<dbReference type="InterPro" id="IPR025295">
    <property type="entry name" value="eCIS_core_dom"/>
</dbReference>
<dbReference type="Proteomes" id="UP000186400">
    <property type="component" value="Unassembled WGS sequence"/>
</dbReference>